<feature type="compositionally biased region" description="Basic and acidic residues" evidence="1">
    <location>
        <begin position="164"/>
        <end position="191"/>
    </location>
</feature>
<dbReference type="RefSeq" id="XP_033425397.1">
    <property type="nucleotide sequence ID" value="XM_033572082.1"/>
</dbReference>
<reference evidence="3 4" key="1">
    <citation type="submission" date="2019-08" db="EMBL/GenBank/DDBJ databases">
        <title>The genome sequence of a newly discovered highly antifungal drug resistant Aspergillus species, Aspergillus tanneri NIH 1004.</title>
        <authorList>
            <person name="Mounaud S."/>
            <person name="Singh I."/>
            <person name="Joardar V."/>
            <person name="Pakala S."/>
            <person name="Pakala S."/>
            <person name="Venepally P."/>
            <person name="Chung J.K."/>
            <person name="Losada L."/>
            <person name="Nierman W.C."/>
        </authorList>
    </citation>
    <scope>NUCLEOTIDE SEQUENCE [LARGE SCALE GENOMIC DNA]</scope>
    <source>
        <strain evidence="3 4">NIH1004</strain>
    </source>
</reference>
<dbReference type="Proteomes" id="UP000324241">
    <property type="component" value="Unassembled WGS sequence"/>
</dbReference>
<gene>
    <name evidence="3" type="ORF">ATNIH1004_007458</name>
</gene>
<feature type="region of interest" description="Disordered" evidence="1">
    <location>
        <begin position="157"/>
        <end position="191"/>
    </location>
</feature>
<dbReference type="AlphaFoldDB" id="A0A5M9MJG9"/>
<organism evidence="3 4">
    <name type="scientific">Aspergillus tanneri</name>
    <dbReference type="NCBI Taxonomy" id="1220188"/>
    <lineage>
        <taxon>Eukaryota</taxon>
        <taxon>Fungi</taxon>
        <taxon>Dikarya</taxon>
        <taxon>Ascomycota</taxon>
        <taxon>Pezizomycotina</taxon>
        <taxon>Eurotiomycetes</taxon>
        <taxon>Eurotiomycetidae</taxon>
        <taxon>Eurotiales</taxon>
        <taxon>Aspergillaceae</taxon>
        <taxon>Aspergillus</taxon>
        <taxon>Aspergillus subgen. Circumdati</taxon>
    </lineage>
</organism>
<protein>
    <submittedName>
        <fullName evidence="3">Uncharacterized protein</fullName>
    </submittedName>
</protein>
<dbReference type="OrthoDB" id="4259138at2759"/>
<feature type="chain" id="PRO_5024361669" evidence="2">
    <location>
        <begin position="24"/>
        <end position="191"/>
    </location>
</feature>
<comment type="caution">
    <text evidence="3">The sequence shown here is derived from an EMBL/GenBank/DDBJ whole genome shotgun (WGS) entry which is preliminary data.</text>
</comment>
<dbReference type="VEuPathDB" id="FungiDB:EYZ11_008569"/>
<evidence type="ECO:0000256" key="1">
    <source>
        <dbReference type="SAM" id="MobiDB-lite"/>
    </source>
</evidence>
<evidence type="ECO:0000313" key="4">
    <source>
        <dbReference type="Proteomes" id="UP000324241"/>
    </source>
</evidence>
<accession>A0A5M9MJG9</accession>
<feature type="signal peptide" evidence="2">
    <location>
        <begin position="1"/>
        <end position="23"/>
    </location>
</feature>
<evidence type="ECO:0000256" key="2">
    <source>
        <dbReference type="SAM" id="SignalP"/>
    </source>
</evidence>
<evidence type="ECO:0000313" key="3">
    <source>
        <dbReference type="EMBL" id="KAA8646036.1"/>
    </source>
</evidence>
<name>A0A5M9MJG9_9EURO</name>
<sequence>MRSIRLMLVPGLLFAALVNLVEADRIPLSKLFRYTVEPNIAGSCSEYGEDTLNAIADDAYALATHGSQAMSDFQNTDAATHDAVKRLVDTMFFRPSDDEFETVRTRVDGVRSWMETGGNVNNGQNKKTYLFCGDSWAIRKDMKSQMKDKDGNNIVFKSSGKPIRIKDSKTMNKAREDLAKKIGTKESRLFP</sequence>
<keyword evidence="2" id="KW-0732">Signal</keyword>
<proteinExistence type="predicted"/>
<dbReference type="EMBL" id="QUQM01000007">
    <property type="protein sequence ID" value="KAA8646036.1"/>
    <property type="molecule type" value="Genomic_DNA"/>
</dbReference>
<dbReference type="GeneID" id="54330160"/>